<evidence type="ECO:0000256" key="1">
    <source>
        <dbReference type="SAM" id="MobiDB-lite"/>
    </source>
</evidence>
<name>A0A839E475_9PSEU</name>
<evidence type="ECO:0000313" key="3">
    <source>
        <dbReference type="EMBL" id="MBA8827840.1"/>
    </source>
</evidence>
<feature type="compositionally biased region" description="Polar residues" evidence="1">
    <location>
        <begin position="42"/>
        <end position="51"/>
    </location>
</feature>
<evidence type="ECO:0000313" key="4">
    <source>
        <dbReference type="Proteomes" id="UP000569329"/>
    </source>
</evidence>
<reference evidence="3 4" key="1">
    <citation type="submission" date="2020-07" db="EMBL/GenBank/DDBJ databases">
        <title>Sequencing the genomes of 1000 actinobacteria strains.</title>
        <authorList>
            <person name="Klenk H.-P."/>
        </authorList>
    </citation>
    <scope>NUCLEOTIDE SEQUENCE [LARGE SCALE GENOMIC DNA]</scope>
    <source>
        <strain evidence="3 4">DSM 45975</strain>
    </source>
</reference>
<organism evidence="3 4">
    <name type="scientific">Halosaccharopolyspora lacisalsi</name>
    <dbReference type="NCBI Taxonomy" id="1000566"/>
    <lineage>
        <taxon>Bacteria</taxon>
        <taxon>Bacillati</taxon>
        <taxon>Actinomycetota</taxon>
        <taxon>Actinomycetes</taxon>
        <taxon>Pseudonocardiales</taxon>
        <taxon>Pseudonocardiaceae</taxon>
        <taxon>Halosaccharopolyspora</taxon>
    </lineage>
</organism>
<gene>
    <name evidence="3" type="ORF">FHX42_005247</name>
</gene>
<comment type="caution">
    <text evidence="3">The sequence shown here is derived from an EMBL/GenBank/DDBJ whole genome shotgun (WGS) entry which is preliminary data.</text>
</comment>
<keyword evidence="2" id="KW-0812">Transmembrane</keyword>
<dbReference type="Proteomes" id="UP000569329">
    <property type="component" value="Unassembled WGS sequence"/>
</dbReference>
<keyword evidence="2" id="KW-1133">Transmembrane helix</keyword>
<protein>
    <submittedName>
        <fullName evidence="3">Uncharacterized protein</fullName>
    </submittedName>
</protein>
<accession>A0A839E475</accession>
<keyword evidence="2" id="KW-0472">Membrane</keyword>
<keyword evidence="4" id="KW-1185">Reference proteome</keyword>
<feature type="transmembrane region" description="Helical" evidence="2">
    <location>
        <begin position="119"/>
        <end position="144"/>
    </location>
</feature>
<proteinExistence type="predicted"/>
<feature type="region of interest" description="Disordered" evidence="1">
    <location>
        <begin position="1"/>
        <end position="71"/>
    </location>
</feature>
<evidence type="ECO:0000256" key="2">
    <source>
        <dbReference type="SAM" id="Phobius"/>
    </source>
</evidence>
<sequence length="174" mass="18067">MSTDTTTDQRDTTAEYANALFGDGTNPPTDPAGPSKPDNGKQGKTSESAKTGGTKKSPENTASESKTKAKNKVAKMVGTADGWIPADFAAVAPSSLYDAVTEHRTRFQAQSNISVKTLYVAYAVIAVPAGFALNVLSLAAAHTATALNEPERAREAGLGVVVLVIAVVALFWAL</sequence>
<dbReference type="RefSeq" id="WP_182546992.1">
    <property type="nucleotide sequence ID" value="NZ_JACGWZ010000010.1"/>
</dbReference>
<dbReference type="AlphaFoldDB" id="A0A839E475"/>
<dbReference type="EMBL" id="JACGWZ010000010">
    <property type="protein sequence ID" value="MBA8827840.1"/>
    <property type="molecule type" value="Genomic_DNA"/>
</dbReference>
<feature type="transmembrane region" description="Helical" evidence="2">
    <location>
        <begin position="156"/>
        <end position="173"/>
    </location>
</feature>